<keyword evidence="1" id="KW-0175">Coiled coil</keyword>
<sequence length="417" mass="49818">KKKTRYHFILAQLNQQHQNYNKAISYYDKVIKVNPKYEMVFNSKINKAQCFQENSEYSKKVEEELLKMTKDEKNKEYLDQIYYVIAKMNLSQKDTVSAINNFTLSTEKSKYNDDQKSKSFLDLGRIFYLKSNYLSASEFYDSTITFMDSNHKEYNQVKEKQVLLAELAMYLNTITLEDSLQRLAKMSEAELNKTINEIIIAEQKKELEKQELARQKSQHMFENNRYGERENNFGQKTSGGKWYFYNPATLSFGHSEFIKKWGKRKNEDNWRRSDKKISIEMERDSTTLNQENVENESITNKKDPKYYKDRVPLTKEKLEESNLNIIEAYFQASLIYKDYLNENKKAINMLSSIIKKYPKNKSHCPIAHYNLYKMYFENNKPKKAEECKKMLLKNFPESKYSKLLYQPDYLTNIEQKR</sequence>
<name>A0A382KK05_9ZZZZ</name>
<feature type="non-terminal residue" evidence="2">
    <location>
        <position position="417"/>
    </location>
</feature>
<evidence type="ECO:0000313" key="2">
    <source>
        <dbReference type="EMBL" id="SVC24486.1"/>
    </source>
</evidence>
<dbReference type="InterPro" id="IPR019734">
    <property type="entry name" value="TPR_rpt"/>
</dbReference>
<dbReference type="PROSITE" id="PS50005">
    <property type="entry name" value="TPR"/>
    <property type="match status" value="1"/>
</dbReference>
<protein>
    <recommendedName>
        <fullName evidence="3">Outer membrane lipoprotein BamD-like domain-containing protein</fullName>
    </recommendedName>
</protein>
<dbReference type="InterPro" id="IPR011990">
    <property type="entry name" value="TPR-like_helical_dom_sf"/>
</dbReference>
<reference evidence="2" key="1">
    <citation type="submission" date="2018-05" db="EMBL/GenBank/DDBJ databases">
        <authorList>
            <person name="Lanie J.A."/>
            <person name="Ng W.-L."/>
            <person name="Kazmierczak K.M."/>
            <person name="Andrzejewski T.M."/>
            <person name="Davidsen T.M."/>
            <person name="Wayne K.J."/>
            <person name="Tettelin H."/>
            <person name="Glass J.I."/>
            <person name="Rusch D."/>
            <person name="Podicherti R."/>
            <person name="Tsui H.-C.T."/>
            <person name="Winkler M.E."/>
        </authorList>
    </citation>
    <scope>NUCLEOTIDE SEQUENCE</scope>
</reference>
<dbReference type="Gene3D" id="1.25.40.10">
    <property type="entry name" value="Tetratricopeptide repeat domain"/>
    <property type="match status" value="2"/>
</dbReference>
<dbReference type="EMBL" id="UINC01081014">
    <property type="protein sequence ID" value="SVC24486.1"/>
    <property type="molecule type" value="Genomic_DNA"/>
</dbReference>
<feature type="coiled-coil region" evidence="1">
    <location>
        <begin position="184"/>
        <end position="220"/>
    </location>
</feature>
<dbReference type="SMART" id="SM00028">
    <property type="entry name" value="TPR"/>
    <property type="match status" value="3"/>
</dbReference>
<proteinExistence type="predicted"/>
<dbReference type="AlphaFoldDB" id="A0A382KK05"/>
<organism evidence="2">
    <name type="scientific">marine metagenome</name>
    <dbReference type="NCBI Taxonomy" id="408172"/>
    <lineage>
        <taxon>unclassified sequences</taxon>
        <taxon>metagenomes</taxon>
        <taxon>ecological metagenomes</taxon>
    </lineage>
</organism>
<evidence type="ECO:0000256" key="1">
    <source>
        <dbReference type="SAM" id="Coils"/>
    </source>
</evidence>
<dbReference type="Pfam" id="PF13174">
    <property type="entry name" value="TPR_6"/>
    <property type="match status" value="2"/>
</dbReference>
<accession>A0A382KK05</accession>
<evidence type="ECO:0008006" key="3">
    <source>
        <dbReference type="Google" id="ProtNLM"/>
    </source>
</evidence>
<feature type="non-terminal residue" evidence="2">
    <location>
        <position position="1"/>
    </location>
</feature>
<gene>
    <name evidence="2" type="ORF">METZ01_LOCUS277340</name>
</gene>
<dbReference type="SUPFAM" id="SSF48452">
    <property type="entry name" value="TPR-like"/>
    <property type="match status" value="1"/>
</dbReference>